<gene>
    <name evidence="1" type="ORF">UY77_C0034G0019</name>
</gene>
<dbReference type="EMBL" id="LCRI01000034">
    <property type="protein sequence ID" value="KKW32144.1"/>
    <property type="molecule type" value="Genomic_DNA"/>
</dbReference>
<proteinExistence type="predicted"/>
<sequence length="136" mass="15982">MEQYKGKPYVMVMDRSVISLLGFRYVQKYFSGIDIFEETKAVLKQEKNLAPDLVVYLTVGDNAIKQRRELSQRNVGELFVDPEFNKRLRDFFDWMIEHKEYPIITIDTEKPLEQVKTEVTAIADSSETDPKQRKKS</sequence>
<evidence type="ECO:0000313" key="2">
    <source>
        <dbReference type="Proteomes" id="UP000034711"/>
    </source>
</evidence>
<name>A0A0G2AHX7_9BACT</name>
<protein>
    <submittedName>
        <fullName evidence="1">Uncharacterized protein</fullName>
    </submittedName>
</protein>
<organism evidence="1 2">
    <name type="scientific">Candidatus Uhrbacteria bacterium GW2011_GWA2_53_10</name>
    <dbReference type="NCBI Taxonomy" id="1618980"/>
    <lineage>
        <taxon>Bacteria</taxon>
        <taxon>Candidatus Uhriibacteriota</taxon>
    </lineage>
</organism>
<dbReference type="InterPro" id="IPR027417">
    <property type="entry name" value="P-loop_NTPase"/>
</dbReference>
<comment type="caution">
    <text evidence="1">The sequence shown here is derived from an EMBL/GenBank/DDBJ whole genome shotgun (WGS) entry which is preliminary data.</text>
</comment>
<dbReference type="SUPFAM" id="SSF52540">
    <property type="entry name" value="P-loop containing nucleoside triphosphate hydrolases"/>
    <property type="match status" value="1"/>
</dbReference>
<reference evidence="1 2" key="1">
    <citation type="journal article" date="2015" name="Nature">
        <title>rRNA introns, odd ribosomes, and small enigmatic genomes across a large radiation of phyla.</title>
        <authorList>
            <person name="Brown C.T."/>
            <person name="Hug L.A."/>
            <person name="Thomas B.C."/>
            <person name="Sharon I."/>
            <person name="Castelle C.J."/>
            <person name="Singh A."/>
            <person name="Wilkins M.J."/>
            <person name="Williams K.H."/>
            <person name="Banfield J.F."/>
        </authorList>
    </citation>
    <scope>NUCLEOTIDE SEQUENCE [LARGE SCALE GENOMIC DNA]</scope>
</reference>
<dbReference type="Proteomes" id="UP000034711">
    <property type="component" value="Unassembled WGS sequence"/>
</dbReference>
<evidence type="ECO:0000313" key="1">
    <source>
        <dbReference type="EMBL" id="KKW32144.1"/>
    </source>
</evidence>
<accession>A0A0G2AHX7</accession>
<dbReference type="AlphaFoldDB" id="A0A0G2AHX7"/>
<dbReference type="Gene3D" id="3.40.50.300">
    <property type="entry name" value="P-loop containing nucleotide triphosphate hydrolases"/>
    <property type="match status" value="1"/>
</dbReference>